<dbReference type="EMBL" id="JBHFFA010000002">
    <property type="protein sequence ID" value="KAL2644222.1"/>
    <property type="molecule type" value="Genomic_DNA"/>
</dbReference>
<gene>
    <name evidence="2" type="ORF">R1flu_011809</name>
</gene>
<evidence type="ECO:0000256" key="1">
    <source>
        <dbReference type="SAM" id="MobiDB-lite"/>
    </source>
</evidence>
<evidence type="ECO:0008006" key="4">
    <source>
        <dbReference type="Google" id="ProtNLM"/>
    </source>
</evidence>
<evidence type="ECO:0000313" key="3">
    <source>
        <dbReference type="Proteomes" id="UP001605036"/>
    </source>
</evidence>
<dbReference type="Proteomes" id="UP001605036">
    <property type="component" value="Unassembled WGS sequence"/>
</dbReference>
<feature type="compositionally biased region" description="Basic and acidic residues" evidence="1">
    <location>
        <begin position="178"/>
        <end position="188"/>
    </location>
</feature>
<dbReference type="AlphaFoldDB" id="A0ABD1ZD09"/>
<comment type="caution">
    <text evidence="2">The sequence shown here is derived from an EMBL/GenBank/DDBJ whole genome shotgun (WGS) entry which is preliminary data.</text>
</comment>
<evidence type="ECO:0000313" key="2">
    <source>
        <dbReference type="EMBL" id="KAL2644222.1"/>
    </source>
</evidence>
<accession>A0ABD1ZD09</accession>
<name>A0ABD1ZD09_9MARC</name>
<proteinExistence type="predicted"/>
<feature type="region of interest" description="Disordered" evidence="1">
    <location>
        <begin position="173"/>
        <end position="231"/>
    </location>
</feature>
<reference evidence="2 3" key="1">
    <citation type="submission" date="2024-09" db="EMBL/GenBank/DDBJ databases">
        <title>Chromosome-scale assembly of Riccia fluitans.</title>
        <authorList>
            <person name="Paukszto L."/>
            <person name="Sawicki J."/>
            <person name="Karawczyk K."/>
            <person name="Piernik-Szablinska J."/>
            <person name="Szczecinska M."/>
            <person name="Mazdziarz M."/>
        </authorList>
    </citation>
    <scope>NUCLEOTIDE SEQUENCE [LARGE SCALE GENOMIC DNA]</scope>
    <source>
        <strain evidence="2">Rf_01</strain>
        <tissue evidence="2">Aerial parts of the thallus</tissue>
    </source>
</reference>
<protein>
    <recommendedName>
        <fullName evidence="4">Reverse transcriptase</fullName>
    </recommendedName>
</protein>
<organism evidence="2 3">
    <name type="scientific">Riccia fluitans</name>
    <dbReference type="NCBI Taxonomy" id="41844"/>
    <lineage>
        <taxon>Eukaryota</taxon>
        <taxon>Viridiplantae</taxon>
        <taxon>Streptophyta</taxon>
        <taxon>Embryophyta</taxon>
        <taxon>Marchantiophyta</taxon>
        <taxon>Marchantiopsida</taxon>
        <taxon>Marchantiidae</taxon>
        <taxon>Marchantiales</taxon>
        <taxon>Ricciaceae</taxon>
        <taxon>Riccia</taxon>
    </lineage>
</organism>
<sequence>MEIAVGKQSGAQDEAGNLETCHEGYFTNHRAAMMGVREATCAWCNSTSETVNHMLWGCSWLRTRRLEIQERIQIEVADDDEGDRALCSIIKRTLAKSKYSVAGMEIVSEWIQSVWHERNKYIFEGKQTLTPLMLIMGRALRSVCARLESGKGGEERDRILQKSIDEIVLGMGEGRGNCSREEEERRECSQSSGNYSLSNEHVRRSTPARSVGSTVDRVTRGSHPGRPPDRY</sequence>
<keyword evidence="3" id="KW-1185">Reference proteome</keyword>